<dbReference type="CDD" id="cd16392">
    <property type="entry name" value="toxin-ParB"/>
    <property type="match status" value="1"/>
</dbReference>
<dbReference type="Pfam" id="PF21726">
    <property type="entry name" value="DUF6862"/>
    <property type="match status" value="1"/>
</dbReference>
<accession>A0A242NRQ0</accession>
<feature type="domain" description="DUF6862" evidence="1">
    <location>
        <begin position="129"/>
        <end position="179"/>
    </location>
</feature>
<dbReference type="InterPro" id="IPR039380">
    <property type="entry name" value="Toxin-ParB-like"/>
</dbReference>
<dbReference type="EMBL" id="NASK01000104">
    <property type="protein sequence ID" value="OTQ48064.1"/>
    <property type="molecule type" value="Genomic_DNA"/>
</dbReference>
<dbReference type="Proteomes" id="UP000194968">
    <property type="component" value="Unassembled WGS sequence"/>
</dbReference>
<sequence>MWGSYHFLNISKIGGKIIKVETKSGLSLIKEAENAYKAGDITKGNQLMNQAVSHGTEVETTVIRLAHSSNAGKGTTEQVTTNNLGSSAHNAANYEKLKLVENNYLSVNEAKRKAYLTWIKPNYLGEELTEDEKKELENLNKLDKERDQILQDNCSLGNISSSACKGLLQEAWEMQNEYEKEVARSLTNADLYREDSKNLNEALVGLDPNSIIHLISIEAIAKETGRDVKDVAQQYKYVMAAHGIVSSLAGLYGGVNFTQPNTNIGKPGNIVNKVDDIAVKGSIPEIKGTQVGLRDPAQIDLMKSDMLNGSFEFTATRGKIAGYIDSKGNYYITEGHHRMAAAQEIYKTTGDATYIHKLLENGKWDKTNKVPVDALPLPTRKP</sequence>
<name>A0A242NRQ0_9GAMM</name>
<proteinExistence type="predicted"/>
<reference evidence="2 3" key="1">
    <citation type="submission" date="2017-03" db="EMBL/GenBank/DDBJ databases">
        <title>Comparative genomics of honeybee gut symbionts reveal geographically distinct and subgroup specific antibiotic resistance.</title>
        <authorList>
            <person name="Ludvigsen J."/>
            <person name="Porcellato D."/>
            <person name="Labee-Lund T.M."/>
            <person name="Amdam G.V."/>
            <person name="Rudi K."/>
        </authorList>
    </citation>
    <scope>NUCLEOTIDE SEQUENCE [LARGE SCALE GENOMIC DNA]</scope>
    <source>
        <strain evidence="2 3">A-4-12</strain>
    </source>
</reference>
<evidence type="ECO:0000313" key="2">
    <source>
        <dbReference type="EMBL" id="OTQ48064.1"/>
    </source>
</evidence>
<organism evidence="2 3">
    <name type="scientific">Gilliamella apis</name>
    <dbReference type="NCBI Taxonomy" id="1970738"/>
    <lineage>
        <taxon>Bacteria</taxon>
        <taxon>Pseudomonadati</taxon>
        <taxon>Pseudomonadota</taxon>
        <taxon>Gammaproteobacteria</taxon>
        <taxon>Orbales</taxon>
        <taxon>Orbaceae</taxon>
        <taxon>Gilliamella</taxon>
    </lineage>
</organism>
<dbReference type="InterPro" id="IPR049271">
    <property type="entry name" value="DUF6862"/>
</dbReference>
<protein>
    <recommendedName>
        <fullName evidence="1">DUF6862 domain-containing protein</fullName>
    </recommendedName>
</protein>
<evidence type="ECO:0000259" key="1">
    <source>
        <dbReference type="Pfam" id="PF21726"/>
    </source>
</evidence>
<comment type="caution">
    <text evidence="2">The sequence shown here is derived from an EMBL/GenBank/DDBJ whole genome shotgun (WGS) entry which is preliminary data.</text>
</comment>
<evidence type="ECO:0000313" key="3">
    <source>
        <dbReference type="Proteomes" id="UP000194968"/>
    </source>
</evidence>
<dbReference type="AlphaFoldDB" id="A0A242NRQ0"/>
<gene>
    <name evidence="2" type="ORF">B6D06_11365</name>
</gene>